<organism evidence="1">
    <name type="scientific">freshwater metagenome</name>
    <dbReference type="NCBI Taxonomy" id="449393"/>
    <lineage>
        <taxon>unclassified sequences</taxon>
        <taxon>metagenomes</taxon>
        <taxon>ecological metagenomes</taxon>
    </lineage>
</organism>
<reference evidence="1" key="1">
    <citation type="submission" date="2020-05" db="EMBL/GenBank/DDBJ databases">
        <authorList>
            <person name="Chiriac C."/>
            <person name="Salcher M."/>
            <person name="Ghai R."/>
            <person name="Kavagutti S V."/>
        </authorList>
    </citation>
    <scope>NUCLEOTIDE SEQUENCE</scope>
</reference>
<protein>
    <submittedName>
        <fullName evidence="1">Unannotated protein</fullName>
    </submittedName>
</protein>
<dbReference type="EMBL" id="CAFBLS010000099">
    <property type="protein sequence ID" value="CAB4875071.1"/>
    <property type="molecule type" value="Genomic_DNA"/>
</dbReference>
<dbReference type="CDD" id="cd20293">
    <property type="entry name" value="cupin_HutD_N"/>
    <property type="match status" value="1"/>
</dbReference>
<dbReference type="SUPFAM" id="SSF51182">
    <property type="entry name" value="RmlC-like cupins"/>
    <property type="match status" value="1"/>
</dbReference>
<dbReference type="InterPro" id="IPR011051">
    <property type="entry name" value="RmlC_Cupin_sf"/>
</dbReference>
<dbReference type="Pfam" id="PF05962">
    <property type="entry name" value="HutD"/>
    <property type="match status" value="1"/>
</dbReference>
<dbReference type="InterPro" id="IPR010282">
    <property type="entry name" value="Uncharacterised_HutD/Ves"/>
</dbReference>
<gene>
    <name evidence="1" type="ORF">UFOPK3402_00911</name>
</gene>
<dbReference type="Gene3D" id="2.60.120.10">
    <property type="entry name" value="Jelly Rolls"/>
    <property type="match status" value="1"/>
</dbReference>
<sequence>MGPVGIAEIVRASALREMAWANGAGTTYEVAVSPAGAGLADFDWRISLADISVDGDFSVLPGVDRVLVLIEGEGMDLTVAGQTRALEPWAPVNFAGEAAASCTLRHGPTRDLNLMCRRSRVAGSVEILPGASVLDVRVQQGETVWLGVLAGAWATEAEPDLALGPRDFIRIDRPITLVGHGLVARVGLHARPTVP</sequence>
<dbReference type="PANTHER" id="PTHR37943:SF1">
    <property type="entry name" value="PROTEIN VES"/>
    <property type="match status" value="1"/>
</dbReference>
<accession>A0A6J7DWX8</accession>
<proteinExistence type="predicted"/>
<dbReference type="PANTHER" id="PTHR37943">
    <property type="entry name" value="PROTEIN VES"/>
    <property type="match status" value="1"/>
</dbReference>
<name>A0A6J7DWX8_9ZZZZ</name>
<evidence type="ECO:0000313" key="1">
    <source>
        <dbReference type="EMBL" id="CAB4875071.1"/>
    </source>
</evidence>
<dbReference type="AlphaFoldDB" id="A0A6J7DWX8"/>
<dbReference type="InterPro" id="IPR014710">
    <property type="entry name" value="RmlC-like_jellyroll"/>
</dbReference>